<evidence type="ECO:0000313" key="1">
    <source>
        <dbReference type="EMBL" id="EGC28341.1"/>
    </source>
</evidence>
<reference evidence="2" key="1">
    <citation type="journal article" date="2011" name="Genome Biol.">
        <title>Comparative genomics of the social amoebae Dictyostelium discoideum and Dictyostelium purpureum.</title>
        <authorList>
            <consortium name="US DOE Joint Genome Institute (JGI-PGF)"/>
            <person name="Sucgang R."/>
            <person name="Kuo A."/>
            <person name="Tian X."/>
            <person name="Salerno W."/>
            <person name="Parikh A."/>
            <person name="Feasley C.L."/>
            <person name="Dalin E."/>
            <person name="Tu H."/>
            <person name="Huang E."/>
            <person name="Barry K."/>
            <person name="Lindquist E."/>
            <person name="Shapiro H."/>
            <person name="Bruce D."/>
            <person name="Schmutz J."/>
            <person name="Salamov A."/>
            <person name="Fey P."/>
            <person name="Gaudet P."/>
            <person name="Anjard C."/>
            <person name="Babu M.M."/>
            <person name="Basu S."/>
            <person name="Bushmanova Y."/>
            <person name="van der Wel H."/>
            <person name="Katoh-Kurasawa M."/>
            <person name="Dinh C."/>
            <person name="Coutinho P.M."/>
            <person name="Saito T."/>
            <person name="Elias M."/>
            <person name="Schaap P."/>
            <person name="Kay R.R."/>
            <person name="Henrissat B."/>
            <person name="Eichinger L."/>
            <person name="Rivero F."/>
            <person name="Putnam N.H."/>
            <person name="West C.M."/>
            <person name="Loomis W.F."/>
            <person name="Chisholm R.L."/>
            <person name="Shaulsky G."/>
            <person name="Strassmann J.E."/>
            <person name="Queller D.C."/>
            <person name="Kuspa A."/>
            <person name="Grigoriev I.V."/>
        </authorList>
    </citation>
    <scope>NUCLEOTIDE SEQUENCE [LARGE SCALE GENOMIC DNA]</scope>
    <source>
        <strain evidence="2">QSDP1</strain>
    </source>
</reference>
<proteinExistence type="predicted"/>
<gene>
    <name evidence="1" type="ORF">DICPUDRAFT_85559</name>
</gene>
<dbReference type="Proteomes" id="UP000001064">
    <property type="component" value="Unassembled WGS sequence"/>
</dbReference>
<organism evidence="1 2">
    <name type="scientific">Dictyostelium purpureum</name>
    <name type="common">Slime mold</name>
    <dbReference type="NCBI Taxonomy" id="5786"/>
    <lineage>
        <taxon>Eukaryota</taxon>
        <taxon>Amoebozoa</taxon>
        <taxon>Evosea</taxon>
        <taxon>Eumycetozoa</taxon>
        <taxon>Dictyostelia</taxon>
        <taxon>Dictyosteliales</taxon>
        <taxon>Dictyosteliaceae</taxon>
        <taxon>Dictyostelium</taxon>
    </lineage>
</organism>
<sequence>MENNNNNNNNQNKNNDDNNLSICIDIDDSNINKNVTTKSIEEIDNDNENNNIKNNTYITNTIKNCKRIRKFFNMEKNEIPIEFKLFKKDEIYNKFIKELNNIYEPIYIVLFPIVCVVMMDTLLESYIAAFNKELYGLDIPIVFSIKCVPSHDLYITFPSYLSDQETIGENENEGSTENTIVSLNTMSEVSTGGSEDNV</sequence>
<dbReference type="RefSeq" id="XP_003295134.1">
    <property type="nucleotide sequence ID" value="XM_003295086.1"/>
</dbReference>
<accession>F1A640</accession>
<name>F1A640_DICPU</name>
<dbReference type="InParanoid" id="F1A640"/>
<dbReference type="GeneID" id="10511163"/>
<dbReference type="KEGG" id="dpp:DICPUDRAFT_85559"/>
<evidence type="ECO:0000313" key="2">
    <source>
        <dbReference type="Proteomes" id="UP000001064"/>
    </source>
</evidence>
<dbReference type="EMBL" id="GL871673">
    <property type="protein sequence ID" value="EGC28341.1"/>
    <property type="molecule type" value="Genomic_DNA"/>
</dbReference>
<dbReference type="AlphaFoldDB" id="F1A640"/>
<dbReference type="VEuPathDB" id="AmoebaDB:DICPUDRAFT_85559"/>
<keyword evidence="2" id="KW-1185">Reference proteome</keyword>
<protein>
    <submittedName>
        <fullName evidence="1">Uncharacterized protein</fullName>
    </submittedName>
</protein>